<keyword evidence="5" id="KW-1185">Reference proteome</keyword>
<evidence type="ECO:0000313" key="4">
    <source>
        <dbReference type="EMBL" id="CAL4210040.1"/>
    </source>
</evidence>
<dbReference type="Pfam" id="PF00059">
    <property type="entry name" value="Lectin_C"/>
    <property type="match status" value="1"/>
</dbReference>
<organism evidence="4 5">
    <name type="scientific">Meganyctiphanes norvegica</name>
    <name type="common">Northern krill</name>
    <name type="synonym">Thysanopoda norvegica</name>
    <dbReference type="NCBI Taxonomy" id="48144"/>
    <lineage>
        <taxon>Eukaryota</taxon>
        <taxon>Metazoa</taxon>
        <taxon>Ecdysozoa</taxon>
        <taxon>Arthropoda</taxon>
        <taxon>Crustacea</taxon>
        <taxon>Multicrustacea</taxon>
        <taxon>Malacostraca</taxon>
        <taxon>Eumalacostraca</taxon>
        <taxon>Eucarida</taxon>
        <taxon>Euphausiacea</taxon>
        <taxon>Euphausiidae</taxon>
        <taxon>Meganyctiphanes</taxon>
    </lineage>
</organism>
<dbReference type="PROSITE" id="PS50041">
    <property type="entry name" value="C_TYPE_LECTIN_2"/>
    <property type="match status" value="1"/>
</dbReference>
<comment type="caution">
    <text evidence="4">The sequence shown here is derived from an EMBL/GenBank/DDBJ whole genome shotgun (WGS) entry which is preliminary data.</text>
</comment>
<sequence length="300" mass="34385">MWCYALLSLSLLQQGCYAQYPLGYEVLANRLENKFEQVTNMLLGFKEDLDSIKSKVEATERTVQTIEQTSTRCVQTTDNVKETQYQTLNEIKELKRRTLQDIQGLIEKKSSLCLKSAEGFKILQNQTLSELRELQRMQVPKDIVTCGNSSRKEIQIDDVCPEDFFMSNGSKQCFKIFYDGVNRTWEEAKNHCDLEGLRLAEPISSVAVNLRRDLIDTYSNGTMHVWLSARGDGSFFVWRDGSELRNNSPLWYPGNPIGSENEYCLTLLTNEEYWNSNPEQPFGSSSCSEVGNTLCELIRE</sequence>
<feature type="signal peptide" evidence="2">
    <location>
        <begin position="1"/>
        <end position="18"/>
    </location>
</feature>
<feature type="coiled-coil region" evidence="1">
    <location>
        <begin position="49"/>
        <end position="108"/>
    </location>
</feature>
<dbReference type="Proteomes" id="UP001497623">
    <property type="component" value="Unassembled WGS sequence"/>
</dbReference>
<dbReference type="CDD" id="cd00037">
    <property type="entry name" value="CLECT"/>
    <property type="match status" value="1"/>
</dbReference>
<feature type="chain" id="PRO_5043449880" description="C-type lectin domain-containing protein" evidence="2">
    <location>
        <begin position="19"/>
        <end position="300"/>
    </location>
</feature>
<reference evidence="4 5" key="1">
    <citation type="submission" date="2024-05" db="EMBL/GenBank/DDBJ databases">
        <authorList>
            <person name="Wallberg A."/>
        </authorList>
    </citation>
    <scope>NUCLEOTIDE SEQUENCE [LARGE SCALE GENOMIC DNA]</scope>
</reference>
<dbReference type="InterPro" id="IPR016186">
    <property type="entry name" value="C-type_lectin-like/link_sf"/>
</dbReference>
<dbReference type="Gene3D" id="3.10.100.10">
    <property type="entry name" value="Mannose-Binding Protein A, subunit A"/>
    <property type="match status" value="1"/>
</dbReference>
<dbReference type="SUPFAM" id="SSF56436">
    <property type="entry name" value="C-type lectin-like"/>
    <property type="match status" value="1"/>
</dbReference>
<dbReference type="InterPro" id="IPR016187">
    <property type="entry name" value="CTDL_fold"/>
</dbReference>
<name>A0AAV2SJG2_MEGNR</name>
<dbReference type="InterPro" id="IPR001304">
    <property type="entry name" value="C-type_lectin-like"/>
</dbReference>
<accession>A0AAV2SJG2</accession>
<keyword evidence="1" id="KW-0175">Coiled coil</keyword>
<keyword evidence="2" id="KW-0732">Signal</keyword>
<protein>
    <recommendedName>
        <fullName evidence="3">C-type lectin domain-containing protein</fullName>
    </recommendedName>
</protein>
<feature type="domain" description="C-type lectin" evidence="3">
    <location>
        <begin position="169"/>
        <end position="288"/>
    </location>
</feature>
<evidence type="ECO:0000256" key="1">
    <source>
        <dbReference type="SAM" id="Coils"/>
    </source>
</evidence>
<proteinExistence type="predicted"/>
<dbReference type="SMART" id="SM00034">
    <property type="entry name" value="CLECT"/>
    <property type="match status" value="1"/>
</dbReference>
<dbReference type="AlphaFoldDB" id="A0AAV2SJG2"/>
<evidence type="ECO:0000313" key="5">
    <source>
        <dbReference type="Proteomes" id="UP001497623"/>
    </source>
</evidence>
<gene>
    <name evidence="4" type="ORF">MNOR_LOCUS38271</name>
</gene>
<evidence type="ECO:0000259" key="3">
    <source>
        <dbReference type="PROSITE" id="PS50041"/>
    </source>
</evidence>
<evidence type="ECO:0000256" key="2">
    <source>
        <dbReference type="SAM" id="SignalP"/>
    </source>
</evidence>
<dbReference type="EMBL" id="CAXKWB010085233">
    <property type="protein sequence ID" value="CAL4210040.1"/>
    <property type="molecule type" value="Genomic_DNA"/>
</dbReference>